<dbReference type="InterPro" id="IPR043502">
    <property type="entry name" value="DNA/RNA_pol_sf"/>
</dbReference>
<evidence type="ECO:0008006" key="3">
    <source>
        <dbReference type="Google" id="ProtNLM"/>
    </source>
</evidence>
<dbReference type="EMBL" id="SZYD01000013">
    <property type="protein sequence ID" value="KAD4385881.1"/>
    <property type="molecule type" value="Genomic_DNA"/>
</dbReference>
<dbReference type="PANTHER" id="PTHR15503:SF45">
    <property type="entry name" value="RNA-DIRECTED DNA POLYMERASE HOMOLOG"/>
    <property type="match status" value="1"/>
</dbReference>
<proteinExistence type="predicted"/>
<dbReference type="Proteomes" id="UP000326396">
    <property type="component" value="Linkage Group LG3"/>
</dbReference>
<dbReference type="Gene3D" id="3.10.10.10">
    <property type="entry name" value="HIV Type 1 Reverse Transcriptase, subunit A, domain 1"/>
    <property type="match status" value="1"/>
</dbReference>
<reference evidence="1 2" key="1">
    <citation type="submission" date="2019-05" db="EMBL/GenBank/DDBJ databases">
        <title>Mikania micrantha, genome provides insights into the molecular mechanism of rapid growth.</title>
        <authorList>
            <person name="Liu B."/>
        </authorList>
    </citation>
    <scope>NUCLEOTIDE SEQUENCE [LARGE SCALE GENOMIC DNA]</scope>
    <source>
        <strain evidence="1">NLD-2019</strain>
        <tissue evidence="1">Leaf</tissue>
    </source>
</reference>
<name>A0A5N6N986_9ASTR</name>
<comment type="caution">
    <text evidence="1">The sequence shown here is derived from an EMBL/GenBank/DDBJ whole genome shotgun (WGS) entry which is preliminary data.</text>
</comment>
<dbReference type="OrthoDB" id="1749844at2759"/>
<sequence length="135" mass="15516">MRRGCEILKNKHPQKLFLQGFGPPLLQKRFADVVHRPQKHLHKKYINFLAHVVEKKDKGKSVQDIPIIRDYPEVFLDDLQGIPPVRQVEFRIDLVPGANPIAKSPYRLAPSKLQEFASQIQELSDKGFIHPSHAP</sequence>
<accession>A0A5N6N986</accession>
<protein>
    <recommendedName>
        <fullName evidence="3">Reverse transcriptase domain-containing protein</fullName>
    </recommendedName>
</protein>
<gene>
    <name evidence="1" type="ORF">E3N88_26050</name>
</gene>
<organism evidence="1 2">
    <name type="scientific">Mikania micrantha</name>
    <name type="common">bitter vine</name>
    <dbReference type="NCBI Taxonomy" id="192012"/>
    <lineage>
        <taxon>Eukaryota</taxon>
        <taxon>Viridiplantae</taxon>
        <taxon>Streptophyta</taxon>
        <taxon>Embryophyta</taxon>
        <taxon>Tracheophyta</taxon>
        <taxon>Spermatophyta</taxon>
        <taxon>Magnoliopsida</taxon>
        <taxon>eudicotyledons</taxon>
        <taxon>Gunneridae</taxon>
        <taxon>Pentapetalae</taxon>
        <taxon>asterids</taxon>
        <taxon>campanulids</taxon>
        <taxon>Asterales</taxon>
        <taxon>Asteraceae</taxon>
        <taxon>Asteroideae</taxon>
        <taxon>Heliantheae alliance</taxon>
        <taxon>Eupatorieae</taxon>
        <taxon>Mikania</taxon>
    </lineage>
</organism>
<keyword evidence="2" id="KW-1185">Reference proteome</keyword>
<dbReference type="AlphaFoldDB" id="A0A5N6N986"/>
<dbReference type="SUPFAM" id="SSF56672">
    <property type="entry name" value="DNA/RNA polymerases"/>
    <property type="match status" value="1"/>
</dbReference>
<evidence type="ECO:0000313" key="2">
    <source>
        <dbReference type="Proteomes" id="UP000326396"/>
    </source>
</evidence>
<evidence type="ECO:0000313" key="1">
    <source>
        <dbReference type="EMBL" id="KAD4385881.1"/>
    </source>
</evidence>
<dbReference type="InterPro" id="IPR032567">
    <property type="entry name" value="RTL1-rel"/>
</dbReference>
<dbReference type="PANTHER" id="PTHR15503">
    <property type="entry name" value="LDOC1 RELATED"/>
    <property type="match status" value="1"/>
</dbReference>